<evidence type="ECO:0000256" key="1">
    <source>
        <dbReference type="SAM" id="Phobius"/>
    </source>
</evidence>
<dbReference type="KEGG" id="lacs:H4075_15565"/>
<organism evidence="2 3">
    <name type="scientific">Lacibacter sediminis</name>
    <dbReference type="NCBI Taxonomy" id="2760713"/>
    <lineage>
        <taxon>Bacteria</taxon>
        <taxon>Pseudomonadati</taxon>
        <taxon>Bacteroidota</taxon>
        <taxon>Chitinophagia</taxon>
        <taxon>Chitinophagales</taxon>
        <taxon>Chitinophagaceae</taxon>
        <taxon>Lacibacter</taxon>
    </lineage>
</organism>
<keyword evidence="3" id="KW-1185">Reference proteome</keyword>
<feature type="transmembrane region" description="Helical" evidence="1">
    <location>
        <begin position="41"/>
        <end position="59"/>
    </location>
</feature>
<sequence>MIISVILIIALIYLLIGVLFVPFFYIKGIRHIDETVKGSSIGFYIIISPGVIVFWPVLLRKWRKALKEQAYE</sequence>
<dbReference type="EMBL" id="CP060007">
    <property type="protein sequence ID" value="QNA43488.1"/>
    <property type="molecule type" value="Genomic_DNA"/>
</dbReference>
<dbReference type="AlphaFoldDB" id="A0A7G5XDD5"/>
<evidence type="ECO:0000313" key="2">
    <source>
        <dbReference type="EMBL" id="QNA43488.1"/>
    </source>
</evidence>
<feature type="transmembrane region" description="Helical" evidence="1">
    <location>
        <begin position="5"/>
        <end position="26"/>
    </location>
</feature>
<reference evidence="3" key="1">
    <citation type="submission" date="2020-08" db="EMBL/GenBank/DDBJ databases">
        <title>Lacibacter sp. S13-6-6 genome sequencing.</title>
        <authorList>
            <person name="Jin L."/>
        </authorList>
    </citation>
    <scope>NUCLEOTIDE SEQUENCE [LARGE SCALE GENOMIC DNA]</scope>
    <source>
        <strain evidence="3">S13-6-6</strain>
    </source>
</reference>
<dbReference type="Proteomes" id="UP000515344">
    <property type="component" value="Chromosome"/>
</dbReference>
<keyword evidence="1" id="KW-0812">Transmembrane</keyword>
<evidence type="ECO:0000313" key="3">
    <source>
        <dbReference type="Proteomes" id="UP000515344"/>
    </source>
</evidence>
<accession>A0A7G5XDD5</accession>
<name>A0A7G5XDD5_9BACT</name>
<proteinExistence type="predicted"/>
<protein>
    <submittedName>
        <fullName evidence="2">Uncharacterized protein</fullName>
    </submittedName>
</protein>
<keyword evidence="1" id="KW-1133">Transmembrane helix</keyword>
<gene>
    <name evidence="2" type="ORF">H4075_15565</name>
</gene>
<dbReference type="RefSeq" id="WP_182801753.1">
    <property type="nucleotide sequence ID" value="NZ_CP060007.1"/>
</dbReference>
<keyword evidence="1" id="KW-0472">Membrane</keyword>